<feature type="coiled-coil region" evidence="12">
    <location>
        <begin position="483"/>
        <end position="524"/>
    </location>
</feature>
<dbReference type="GO" id="GO:0008017">
    <property type="term" value="F:microtubule binding"/>
    <property type="evidence" value="ECO:0007669"/>
    <property type="project" value="InterPro"/>
</dbReference>
<evidence type="ECO:0000313" key="16">
    <source>
        <dbReference type="Proteomes" id="UP000694546"/>
    </source>
</evidence>
<accession>A0A8C5FLU3</accession>
<evidence type="ECO:0000256" key="10">
    <source>
        <dbReference type="ARBA" id="ARBA00023273"/>
    </source>
</evidence>
<keyword evidence="6 12" id="KW-0175">Coiled coil</keyword>
<dbReference type="CDD" id="cd01372">
    <property type="entry name" value="KISc_KIF4"/>
    <property type="match status" value="1"/>
</dbReference>
<dbReference type="GeneTree" id="ENSGT00940000159749"/>
<evidence type="ECO:0000256" key="6">
    <source>
        <dbReference type="ARBA" id="ARBA00023054"/>
    </source>
</evidence>
<feature type="coiled-coil region" evidence="12">
    <location>
        <begin position="1030"/>
        <end position="1064"/>
    </location>
</feature>
<evidence type="ECO:0000256" key="12">
    <source>
        <dbReference type="SAM" id="Coils"/>
    </source>
</evidence>
<feature type="coiled-coil region" evidence="12">
    <location>
        <begin position="744"/>
        <end position="907"/>
    </location>
</feature>
<organism evidence="15 16">
    <name type="scientific">Gadus morhua</name>
    <name type="common">Atlantic cod</name>
    <dbReference type="NCBI Taxonomy" id="8049"/>
    <lineage>
        <taxon>Eukaryota</taxon>
        <taxon>Metazoa</taxon>
        <taxon>Chordata</taxon>
        <taxon>Craniata</taxon>
        <taxon>Vertebrata</taxon>
        <taxon>Euteleostomi</taxon>
        <taxon>Actinopterygii</taxon>
        <taxon>Neopterygii</taxon>
        <taxon>Teleostei</taxon>
        <taxon>Neoteleostei</taxon>
        <taxon>Acanthomorphata</taxon>
        <taxon>Zeiogadaria</taxon>
        <taxon>Gadariae</taxon>
        <taxon>Gadiformes</taxon>
        <taxon>Gadoidei</taxon>
        <taxon>Gadidae</taxon>
        <taxon>Gadus</taxon>
    </lineage>
</organism>
<dbReference type="PROSITE" id="PS50067">
    <property type="entry name" value="KINESIN_MOTOR_2"/>
    <property type="match status" value="1"/>
</dbReference>
<dbReference type="Pfam" id="PF25764">
    <property type="entry name" value="KIF21A_4th"/>
    <property type="match status" value="1"/>
</dbReference>
<feature type="compositionally biased region" description="Low complexity" evidence="13">
    <location>
        <begin position="1137"/>
        <end position="1149"/>
    </location>
</feature>
<dbReference type="InterPro" id="IPR001752">
    <property type="entry name" value="Kinesin_motor_dom"/>
</dbReference>
<feature type="region of interest" description="Disordered" evidence="13">
    <location>
        <begin position="535"/>
        <end position="615"/>
    </location>
</feature>
<evidence type="ECO:0000256" key="7">
    <source>
        <dbReference type="ARBA" id="ARBA00023069"/>
    </source>
</evidence>
<dbReference type="GO" id="GO:0007052">
    <property type="term" value="P:mitotic spindle organization"/>
    <property type="evidence" value="ECO:0007669"/>
    <property type="project" value="TreeGrafter"/>
</dbReference>
<feature type="region of interest" description="Disordered" evidence="13">
    <location>
        <begin position="1133"/>
        <end position="1219"/>
    </location>
</feature>
<evidence type="ECO:0000256" key="2">
    <source>
        <dbReference type="ARBA" id="ARBA00004245"/>
    </source>
</evidence>
<evidence type="ECO:0000313" key="15">
    <source>
        <dbReference type="Ensembl" id="ENSGMOP00000046076.1"/>
    </source>
</evidence>
<feature type="binding site" evidence="11">
    <location>
        <begin position="92"/>
        <end position="99"/>
    </location>
    <ligand>
        <name>ATP</name>
        <dbReference type="ChEBI" id="CHEBI:30616"/>
    </ligand>
</feature>
<proteinExistence type="inferred from homology"/>
<keyword evidence="9" id="KW-0206">Cytoskeleton</keyword>
<keyword evidence="5 11" id="KW-0067">ATP-binding</keyword>
<gene>
    <name evidence="15" type="primary">kif7</name>
</gene>
<dbReference type="InterPro" id="IPR027417">
    <property type="entry name" value="P-loop_NTPase"/>
</dbReference>
<dbReference type="Ensembl" id="ENSGMOT00000045123.1">
    <property type="protein sequence ID" value="ENSGMOP00000046076.1"/>
    <property type="gene ID" value="ENSGMOG00000009645.2"/>
</dbReference>
<evidence type="ECO:0000256" key="13">
    <source>
        <dbReference type="SAM" id="MobiDB-lite"/>
    </source>
</evidence>
<keyword evidence="7" id="KW-0969">Cilium</keyword>
<sequence length="1219" mass="136386">GGSDARRGSADSAVQVAVRVRPLLPKELLHGHESCITVQPAQRSLTLGHDRHFACDFLFEEACCQEEVYAEAVQPLIEAFFQGFNATVFAYGQTGSGKTHTVGEANICRDEEQGIIPRAVAEIFKLLDENDLMDFSVRVSYLEVHKEEFKDLLEVETASRDIHIREDKGTIVLCGVKECEVDGLDEVLSLLESGNTARHTGATAMNPRSSRSHTVFTLQVDQRRGGGPRPASLHILTSKFHFVDLAGSERVLRTGNTGERLKESIQINSGLLALGNVIGALGDPKRRGSHIPYRDSKITRILKDSLGGNSKTLMIACVSPSSADFDESLNTLNYAMRARNIQNRPTVNLRGEPDRVEGLEQQIRALRRALETRQRSETRIIAHADPYRRPRPGDGEPTRAQSAHYRTCTDTAYRLLLELQAEGGLSPEQAQRVKEWLGSVEEERSGLTSASGPDSGIENGFTEDGLGPRRTGPDAVGQLQGRIQQLETENTDFLAALEDAMEQYKQQSDKLQEQQDLISELQVLVSAPGLLGFSQRPHTAPLSATRHSPSGGPQRQVGPLKAGRASGQVGPLMTGTGAPGQVGPARTGRAPNDRYRAPRTGRGPQDSVGGSSVRDSLRSLEGQGLVQAQQKIRELSVTIRMKEELIKELVKTGQGAQALNRQYSCKISSLEREAGGARQEVLEAQRQLQDVERQERETRTPDRSRALECRRKVAAAQSKVQVLSQRQRDTARLASLPAQSERRVSELERSVRSMRQQQETLQRRLRLESQQKRRLETEMQRRTHRVKELEMKNEQQQKILRIKTEEIAAFQRQRRSGSNGSVISLEEQQKIEEQKRWLDEEMERVLEQRRGLEDLEGELTKREQILAKKEALLQERSGLETKRLRSSQALSKDLVTLSGRIESLERELSQRDGLLRSSSAQDSQQIRTEISTLRGEKDTLLKQRVELDDKLRQGSLLSPEEERTLFQLDEAIEALDAAIEYKNEAISQRQRQLRASASMLSQWEMNLMAKLSYLSASETRALLCKYFDKVVSLREEERKLQLALADLEMHLEEQQRLVAWLENALDRSALDTDRRLTQQQKEHERSVQLLLQQCRGEATASPWSSGGGGETPSPRGPEDGSLRARAREEMRELVNAPLPSSWRRSSLPSEEPPPVIEELRRRSPAEAPAPRPGPWAGTPSLGTPSLPLVKPRRESRRSSLNTGPLMAPSPLIDVRRNPI</sequence>
<dbReference type="GO" id="GO:0051231">
    <property type="term" value="P:spindle elongation"/>
    <property type="evidence" value="ECO:0007669"/>
    <property type="project" value="TreeGrafter"/>
</dbReference>
<dbReference type="Proteomes" id="UP000694546">
    <property type="component" value="Chromosome 14"/>
</dbReference>
<dbReference type="GO" id="GO:0005524">
    <property type="term" value="F:ATP binding"/>
    <property type="evidence" value="ECO:0007669"/>
    <property type="project" value="UniProtKB-UniRule"/>
</dbReference>
<reference evidence="15" key="2">
    <citation type="submission" date="2025-09" db="UniProtKB">
        <authorList>
            <consortium name="Ensembl"/>
        </authorList>
    </citation>
    <scope>IDENTIFICATION</scope>
</reference>
<dbReference type="GO" id="GO:0005929">
    <property type="term" value="C:cilium"/>
    <property type="evidence" value="ECO:0007669"/>
    <property type="project" value="UniProtKB-SubCell"/>
</dbReference>
<keyword evidence="8 11" id="KW-0505">Motor protein</keyword>
<dbReference type="PANTHER" id="PTHR47969">
    <property type="entry name" value="CHROMOSOME-ASSOCIATED KINESIN KIF4A-RELATED"/>
    <property type="match status" value="1"/>
</dbReference>
<feature type="region of interest" description="Disordered" evidence="13">
    <location>
        <begin position="441"/>
        <end position="475"/>
    </location>
</feature>
<dbReference type="FunFam" id="3.40.850.10:FF:000025">
    <property type="entry name" value="kinesin-like protein KIF27 isoform X1"/>
    <property type="match status" value="1"/>
</dbReference>
<evidence type="ECO:0000259" key="14">
    <source>
        <dbReference type="PROSITE" id="PS50067"/>
    </source>
</evidence>
<comment type="similarity">
    <text evidence="11">Belongs to the TRAFAC class myosin-kinesin ATPase superfamily. Kinesin family.</text>
</comment>
<keyword evidence="10" id="KW-0966">Cell projection</keyword>
<name>A0A8C5FLU3_GADMO</name>
<dbReference type="GO" id="GO:0005875">
    <property type="term" value="C:microtubule associated complex"/>
    <property type="evidence" value="ECO:0007669"/>
    <property type="project" value="TreeGrafter"/>
</dbReference>
<protein>
    <submittedName>
        <fullName evidence="15">Kinesin family member 7</fullName>
    </submittedName>
</protein>
<reference evidence="15" key="1">
    <citation type="submission" date="2025-08" db="UniProtKB">
        <authorList>
            <consortium name="Ensembl"/>
        </authorList>
    </citation>
    <scope>IDENTIFICATION</scope>
</reference>
<dbReference type="SUPFAM" id="SSF52540">
    <property type="entry name" value="P-loop containing nucleoside triphosphate hydrolases"/>
    <property type="match status" value="1"/>
</dbReference>
<dbReference type="SMART" id="SM00129">
    <property type="entry name" value="KISc"/>
    <property type="match status" value="1"/>
</dbReference>
<feature type="coiled-coil region" evidence="12">
    <location>
        <begin position="625"/>
        <end position="697"/>
    </location>
</feature>
<dbReference type="InterPro" id="IPR036961">
    <property type="entry name" value="Kinesin_motor_dom_sf"/>
</dbReference>
<dbReference type="AlphaFoldDB" id="A0A8C5FLU3"/>
<dbReference type="InterPro" id="IPR019821">
    <property type="entry name" value="Kinesin_motor_CS"/>
</dbReference>
<dbReference type="Pfam" id="PF00225">
    <property type="entry name" value="Kinesin"/>
    <property type="match status" value="1"/>
</dbReference>
<dbReference type="GO" id="GO:0007018">
    <property type="term" value="P:microtubule-based movement"/>
    <property type="evidence" value="ECO:0007669"/>
    <property type="project" value="InterPro"/>
</dbReference>
<feature type="domain" description="Kinesin motor" evidence="14">
    <location>
        <begin position="13"/>
        <end position="341"/>
    </location>
</feature>
<dbReference type="Gene3D" id="3.40.850.10">
    <property type="entry name" value="Kinesin motor domain"/>
    <property type="match status" value="1"/>
</dbReference>
<evidence type="ECO:0000256" key="3">
    <source>
        <dbReference type="ARBA" id="ARBA00022490"/>
    </source>
</evidence>
<comment type="subcellular location">
    <subcellularLocation>
        <location evidence="1">Cell projection</location>
        <location evidence="1">Cilium</location>
    </subcellularLocation>
    <subcellularLocation>
        <location evidence="2">Cytoplasm</location>
        <location evidence="2">Cytoskeleton</location>
    </subcellularLocation>
</comment>
<evidence type="ECO:0000256" key="5">
    <source>
        <dbReference type="ARBA" id="ARBA00022840"/>
    </source>
</evidence>
<evidence type="ECO:0000256" key="11">
    <source>
        <dbReference type="PROSITE-ProRule" id="PRU00283"/>
    </source>
</evidence>
<evidence type="ECO:0000256" key="9">
    <source>
        <dbReference type="ARBA" id="ARBA00023212"/>
    </source>
</evidence>
<evidence type="ECO:0000256" key="4">
    <source>
        <dbReference type="ARBA" id="ARBA00022741"/>
    </source>
</evidence>
<dbReference type="PROSITE" id="PS00411">
    <property type="entry name" value="KINESIN_MOTOR_1"/>
    <property type="match status" value="1"/>
</dbReference>
<keyword evidence="16" id="KW-1185">Reference proteome</keyword>
<dbReference type="InterPro" id="IPR027640">
    <property type="entry name" value="Kinesin-like_fam"/>
</dbReference>
<evidence type="ECO:0000256" key="1">
    <source>
        <dbReference type="ARBA" id="ARBA00004138"/>
    </source>
</evidence>
<keyword evidence="4 11" id="KW-0547">Nucleotide-binding</keyword>
<evidence type="ECO:0000256" key="8">
    <source>
        <dbReference type="ARBA" id="ARBA00023175"/>
    </source>
</evidence>
<dbReference type="PRINTS" id="PR00380">
    <property type="entry name" value="KINESINHEAVY"/>
</dbReference>
<dbReference type="PANTHER" id="PTHR47969:SF8">
    <property type="entry name" value="KINESIN FAMILY MEMBER 7"/>
    <property type="match status" value="1"/>
</dbReference>
<feature type="region of interest" description="Disordered" evidence="13">
    <location>
        <begin position="1098"/>
        <end position="1121"/>
    </location>
</feature>
<dbReference type="GO" id="GO:0003777">
    <property type="term" value="F:microtubule motor activity"/>
    <property type="evidence" value="ECO:0007669"/>
    <property type="project" value="InterPro"/>
</dbReference>
<keyword evidence="3" id="KW-0963">Cytoplasm</keyword>